<proteinExistence type="predicted"/>
<organism evidence="1">
    <name type="scientific">marine sediment metagenome</name>
    <dbReference type="NCBI Taxonomy" id="412755"/>
    <lineage>
        <taxon>unclassified sequences</taxon>
        <taxon>metagenomes</taxon>
        <taxon>ecological metagenomes</taxon>
    </lineage>
</organism>
<name>A0A0F9AXW9_9ZZZZ</name>
<accession>A0A0F9AXW9</accession>
<feature type="non-terminal residue" evidence="1">
    <location>
        <position position="1"/>
    </location>
</feature>
<comment type="caution">
    <text evidence="1">The sequence shown here is derived from an EMBL/GenBank/DDBJ whole genome shotgun (WGS) entry which is preliminary data.</text>
</comment>
<evidence type="ECO:0000313" key="1">
    <source>
        <dbReference type="EMBL" id="KKL14235.1"/>
    </source>
</evidence>
<sequence length="108" mass="12379">VSFAREQLSVWSEKRTKKADRILRSVLDGVGAQIVFGVKPRRYHLESWELDGLEQWEVINDADAVAHVHRSLGMDLPTPPNRFTAMHLWRALTDEEVDVAREHAIGLH</sequence>
<protein>
    <submittedName>
        <fullName evidence="1">Uncharacterized protein</fullName>
    </submittedName>
</protein>
<reference evidence="1" key="1">
    <citation type="journal article" date="2015" name="Nature">
        <title>Complex archaea that bridge the gap between prokaryotes and eukaryotes.</title>
        <authorList>
            <person name="Spang A."/>
            <person name="Saw J.H."/>
            <person name="Jorgensen S.L."/>
            <person name="Zaremba-Niedzwiedzka K."/>
            <person name="Martijn J."/>
            <person name="Lind A.E."/>
            <person name="van Eijk R."/>
            <person name="Schleper C."/>
            <person name="Guy L."/>
            <person name="Ettema T.J."/>
        </authorList>
    </citation>
    <scope>NUCLEOTIDE SEQUENCE</scope>
</reference>
<gene>
    <name evidence="1" type="ORF">LCGC14_2517730</name>
</gene>
<dbReference type="EMBL" id="LAZR01040540">
    <property type="protein sequence ID" value="KKL14235.1"/>
    <property type="molecule type" value="Genomic_DNA"/>
</dbReference>
<dbReference type="AlphaFoldDB" id="A0A0F9AXW9"/>